<dbReference type="EC" id="3.2.1.39" evidence="3"/>
<name>A0AAW1W253_RUBAR</name>
<accession>A0AAW1W253</accession>
<evidence type="ECO:0000256" key="6">
    <source>
        <dbReference type="ARBA" id="ARBA00033335"/>
    </source>
</evidence>
<dbReference type="GO" id="GO:0042973">
    <property type="term" value="F:glucan endo-1,3-beta-D-glucosidase activity"/>
    <property type="evidence" value="ECO:0007669"/>
    <property type="project" value="UniProtKB-EC"/>
</dbReference>
<sequence>MGTPLMPNRKFETYVFSLFNENQKPGPQAEKNWGLFYPNLTPVYNAGVMRNQQSAGGSIPNPTPAQPSTPTTPTRDRKPAPAKPINGGKMWCIAKPGATNQALQQNLDYHQPKPWLMYIRQFIDEEELRKQKRRLH</sequence>
<dbReference type="GO" id="GO:0005975">
    <property type="term" value="P:carbohydrate metabolic process"/>
    <property type="evidence" value="ECO:0007669"/>
    <property type="project" value="InterPro"/>
</dbReference>
<evidence type="ECO:0000256" key="7">
    <source>
        <dbReference type="ARBA" id="ARBA00033417"/>
    </source>
</evidence>
<dbReference type="AlphaFoldDB" id="A0AAW1W253"/>
<dbReference type="SUPFAM" id="SSF51445">
    <property type="entry name" value="(Trans)glycosidases"/>
    <property type="match status" value="1"/>
</dbReference>
<proteinExistence type="inferred from homology"/>
<evidence type="ECO:0000313" key="11">
    <source>
        <dbReference type="Proteomes" id="UP001457282"/>
    </source>
</evidence>
<gene>
    <name evidence="10" type="ORF">M0R45_037340</name>
</gene>
<comment type="similarity">
    <text evidence="2 8">Belongs to the glycosyl hydrolase 17 family.</text>
</comment>
<evidence type="ECO:0000256" key="2">
    <source>
        <dbReference type="ARBA" id="ARBA00008773"/>
    </source>
</evidence>
<evidence type="ECO:0000256" key="1">
    <source>
        <dbReference type="ARBA" id="ARBA00000382"/>
    </source>
</evidence>
<evidence type="ECO:0000256" key="4">
    <source>
        <dbReference type="ARBA" id="ARBA00022801"/>
    </source>
</evidence>
<comment type="catalytic activity">
    <reaction evidence="1">
        <text>Hydrolysis of (1-&gt;3)-beta-D-glucosidic linkages in (1-&gt;3)-beta-D-glucans.</text>
        <dbReference type="EC" id="3.2.1.39"/>
    </reaction>
</comment>
<organism evidence="10 11">
    <name type="scientific">Rubus argutus</name>
    <name type="common">Southern blackberry</name>
    <dbReference type="NCBI Taxonomy" id="59490"/>
    <lineage>
        <taxon>Eukaryota</taxon>
        <taxon>Viridiplantae</taxon>
        <taxon>Streptophyta</taxon>
        <taxon>Embryophyta</taxon>
        <taxon>Tracheophyta</taxon>
        <taxon>Spermatophyta</taxon>
        <taxon>Magnoliopsida</taxon>
        <taxon>eudicotyledons</taxon>
        <taxon>Gunneridae</taxon>
        <taxon>Pentapetalae</taxon>
        <taxon>rosids</taxon>
        <taxon>fabids</taxon>
        <taxon>Rosales</taxon>
        <taxon>Rosaceae</taxon>
        <taxon>Rosoideae</taxon>
        <taxon>Rosoideae incertae sedis</taxon>
        <taxon>Rubus</taxon>
    </lineage>
</organism>
<dbReference type="Proteomes" id="UP001457282">
    <property type="component" value="Unassembled WGS sequence"/>
</dbReference>
<comment type="caution">
    <text evidence="10">The sequence shown here is derived from an EMBL/GenBank/DDBJ whole genome shotgun (WGS) entry which is preliminary data.</text>
</comment>
<keyword evidence="5" id="KW-0326">Glycosidase</keyword>
<keyword evidence="11" id="KW-1185">Reference proteome</keyword>
<feature type="region of interest" description="Disordered" evidence="9">
    <location>
        <begin position="48"/>
        <end position="91"/>
    </location>
</feature>
<dbReference type="PANTHER" id="PTHR32227">
    <property type="entry name" value="GLUCAN ENDO-1,3-BETA-GLUCOSIDASE BG1-RELATED-RELATED"/>
    <property type="match status" value="1"/>
</dbReference>
<keyword evidence="4" id="KW-0378">Hydrolase</keyword>
<evidence type="ECO:0000313" key="10">
    <source>
        <dbReference type="EMBL" id="KAK9913527.1"/>
    </source>
</evidence>
<dbReference type="EMBL" id="JBEDUW010000007">
    <property type="protein sequence ID" value="KAK9913527.1"/>
    <property type="molecule type" value="Genomic_DNA"/>
</dbReference>
<evidence type="ECO:0000256" key="3">
    <source>
        <dbReference type="ARBA" id="ARBA00012780"/>
    </source>
</evidence>
<protein>
    <recommendedName>
        <fullName evidence="3">glucan endo-1,3-beta-D-glucosidase</fullName>
        <ecNumber evidence="3">3.2.1.39</ecNumber>
    </recommendedName>
    <alternativeName>
        <fullName evidence="6">(1-&gt;3)-beta-glucan endohydrolase</fullName>
    </alternativeName>
    <alternativeName>
        <fullName evidence="7">Beta-1,3-endoglucanase</fullName>
    </alternativeName>
</protein>
<evidence type="ECO:0000256" key="9">
    <source>
        <dbReference type="SAM" id="MobiDB-lite"/>
    </source>
</evidence>
<reference evidence="10 11" key="1">
    <citation type="journal article" date="2023" name="G3 (Bethesda)">
        <title>A chromosome-length genome assembly and annotation of blackberry (Rubus argutus, cv. 'Hillquist').</title>
        <authorList>
            <person name="Bruna T."/>
            <person name="Aryal R."/>
            <person name="Dudchenko O."/>
            <person name="Sargent D.J."/>
            <person name="Mead D."/>
            <person name="Buti M."/>
            <person name="Cavallini A."/>
            <person name="Hytonen T."/>
            <person name="Andres J."/>
            <person name="Pham M."/>
            <person name="Weisz D."/>
            <person name="Mascagni F."/>
            <person name="Usai G."/>
            <person name="Natali L."/>
            <person name="Bassil N."/>
            <person name="Fernandez G.E."/>
            <person name="Lomsadze A."/>
            <person name="Armour M."/>
            <person name="Olukolu B."/>
            <person name="Poorten T."/>
            <person name="Britton C."/>
            <person name="Davik J."/>
            <person name="Ashrafi H."/>
            <person name="Aiden E.L."/>
            <person name="Borodovsky M."/>
            <person name="Worthington M."/>
        </authorList>
    </citation>
    <scope>NUCLEOTIDE SEQUENCE [LARGE SCALE GENOMIC DNA]</scope>
    <source>
        <strain evidence="10">PI 553951</strain>
    </source>
</reference>
<dbReference type="InterPro" id="IPR044965">
    <property type="entry name" value="Glyco_hydro_17_plant"/>
</dbReference>
<dbReference type="InterPro" id="IPR017853">
    <property type="entry name" value="GH"/>
</dbReference>
<dbReference type="Gene3D" id="3.20.20.80">
    <property type="entry name" value="Glycosidases"/>
    <property type="match status" value="1"/>
</dbReference>
<evidence type="ECO:0000256" key="5">
    <source>
        <dbReference type="ARBA" id="ARBA00023295"/>
    </source>
</evidence>
<dbReference type="Pfam" id="PF00332">
    <property type="entry name" value="Glyco_hydro_17"/>
    <property type="match status" value="1"/>
</dbReference>
<evidence type="ECO:0000256" key="8">
    <source>
        <dbReference type="RuleBase" id="RU004335"/>
    </source>
</evidence>
<dbReference type="InterPro" id="IPR000490">
    <property type="entry name" value="Glyco_hydro_17"/>
</dbReference>